<feature type="non-terminal residue" evidence="1">
    <location>
        <position position="1"/>
    </location>
</feature>
<evidence type="ECO:0000313" key="2">
    <source>
        <dbReference type="Proteomes" id="UP000053593"/>
    </source>
</evidence>
<dbReference type="EMBL" id="KN834885">
    <property type="protein sequence ID" value="KIK50785.1"/>
    <property type="molecule type" value="Genomic_DNA"/>
</dbReference>
<name>A0A0D0AKN2_9AGAR</name>
<reference evidence="1 2" key="1">
    <citation type="submission" date="2014-04" db="EMBL/GenBank/DDBJ databases">
        <title>Evolutionary Origins and Diversification of the Mycorrhizal Mutualists.</title>
        <authorList>
            <consortium name="DOE Joint Genome Institute"/>
            <consortium name="Mycorrhizal Genomics Consortium"/>
            <person name="Kohler A."/>
            <person name="Kuo A."/>
            <person name="Nagy L.G."/>
            <person name="Floudas D."/>
            <person name="Copeland A."/>
            <person name="Barry K.W."/>
            <person name="Cichocki N."/>
            <person name="Veneault-Fourrey C."/>
            <person name="LaButti K."/>
            <person name="Lindquist E.A."/>
            <person name="Lipzen A."/>
            <person name="Lundell T."/>
            <person name="Morin E."/>
            <person name="Murat C."/>
            <person name="Riley R."/>
            <person name="Ohm R."/>
            <person name="Sun H."/>
            <person name="Tunlid A."/>
            <person name="Henrissat B."/>
            <person name="Grigoriev I.V."/>
            <person name="Hibbett D.S."/>
            <person name="Martin F."/>
        </authorList>
    </citation>
    <scope>NUCLEOTIDE SEQUENCE [LARGE SCALE GENOMIC DNA]</scope>
    <source>
        <strain evidence="1 2">FD-317 M1</strain>
    </source>
</reference>
<evidence type="ECO:0000313" key="1">
    <source>
        <dbReference type="EMBL" id="KIK50785.1"/>
    </source>
</evidence>
<dbReference type="HOGENOM" id="CLU_000288_6_10_1"/>
<proteinExistence type="predicted"/>
<organism evidence="1 2">
    <name type="scientific">Collybiopsis luxurians FD-317 M1</name>
    <dbReference type="NCBI Taxonomy" id="944289"/>
    <lineage>
        <taxon>Eukaryota</taxon>
        <taxon>Fungi</taxon>
        <taxon>Dikarya</taxon>
        <taxon>Basidiomycota</taxon>
        <taxon>Agaricomycotina</taxon>
        <taxon>Agaricomycetes</taxon>
        <taxon>Agaricomycetidae</taxon>
        <taxon>Agaricales</taxon>
        <taxon>Marasmiineae</taxon>
        <taxon>Omphalotaceae</taxon>
        <taxon>Collybiopsis</taxon>
        <taxon>Collybiopsis luxurians</taxon>
    </lineage>
</organism>
<accession>A0A0D0AKN2</accession>
<dbReference type="OrthoDB" id="3262196at2759"/>
<sequence length="258" mass="29941">LMLPFKFLICSRPEPRIRNVFGQQSFRTIVTRCDLGEAFESGKDIAKYLRERFEKIRREHGCTMAHVPQEWPGEGIVQLLVQRACGQFVYATTVLKYIGDYLDLPTERLEIILNITVPEDYDSPYPDLDLLYLQILSASKQKELLLEVLAHLLRPGPDIFLNHQYEQTSSRCIEGLFFLAKGKVRTQFFGLHSVLNIPDNDDDNITVRHASFVDFLYDKKRSGRYYVSKSQEARHEQIAFYLLKRISSSIKGHQHLNS</sequence>
<dbReference type="AlphaFoldDB" id="A0A0D0AKN2"/>
<keyword evidence="2" id="KW-1185">Reference proteome</keyword>
<protein>
    <submittedName>
        <fullName evidence="1">Uncharacterized protein</fullName>
    </submittedName>
</protein>
<dbReference type="Proteomes" id="UP000053593">
    <property type="component" value="Unassembled WGS sequence"/>
</dbReference>
<gene>
    <name evidence="1" type="ORF">GYMLUDRAFT_182283</name>
</gene>